<comment type="caution">
    <text evidence="2">The sequence shown here is derived from an EMBL/GenBank/DDBJ whole genome shotgun (WGS) entry which is preliminary data.</text>
</comment>
<dbReference type="InterPro" id="IPR023614">
    <property type="entry name" value="Porin_dom_sf"/>
</dbReference>
<dbReference type="InterPro" id="IPR010870">
    <property type="entry name" value="Porin_O/P"/>
</dbReference>
<sequence length="390" mass="44900">MMKKRFYTFALFIGFLTAHLTLQAQDNWKDKVGKGITLLGKDSTFSLKLGMRLQTMYEGSGSLDGGKWQSGMSIRRFRLKFGGFVYHPSLTYKIQFALASSNFVAEDPLRPDYIPGPIADAYLQWQFHKNWSIRVGQQKLPGNRENNISSQKLEFAGRSELNNLFRIDRDMGIQLHYNSDFMHLATALSMGEGRNVYFDNQGGYNYTARAEFYPLGQFEDKGHTYEPDFAREITPKLLIGATYDFNEQASRSKGQSGDFLEEQRDLTTWFVDMLMKYQGFSTSVTWAQKNTPNTPAIWDENGEFVTAFTTGSAFNWQGSYLFKNHFAISGRFTHIRPDSETFEQDYEKYTLGLGKFFFGYNLKLQSDISLLQYAEGDDFMEVKCQLEFAF</sequence>
<name>A0AAW9S1E3_9BACT</name>
<reference evidence="2 3" key="1">
    <citation type="submission" date="2024-04" db="EMBL/GenBank/DDBJ databases">
        <title>Novel genus in family Flammeovirgaceae.</title>
        <authorList>
            <person name="Nguyen T.H."/>
            <person name="Vuong T.Q."/>
            <person name="Le H."/>
            <person name="Kim S.-G."/>
        </authorList>
    </citation>
    <scope>NUCLEOTIDE SEQUENCE [LARGE SCALE GENOMIC DNA]</scope>
    <source>
        <strain evidence="2 3">JCM 23209</strain>
    </source>
</reference>
<feature type="chain" id="PRO_5043880684" evidence="1">
    <location>
        <begin position="25"/>
        <end position="390"/>
    </location>
</feature>
<dbReference type="AlphaFoldDB" id="A0AAW9S1E3"/>
<dbReference type="Proteomes" id="UP001403385">
    <property type="component" value="Unassembled WGS sequence"/>
</dbReference>
<keyword evidence="1" id="KW-0732">Signal</keyword>
<keyword evidence="3" id="KW-1185">Reference proteome</keyword>
<dbReference type="Pfam" id="PF07396">
    <property type="entry name" value="Porin_O_P"/>
    <property type="match status" value="1"/>
</dbReference>
<dbReference type="Gene3D" id="2.40.160.10">
    <property type="entry name" value="Porin"/>
    <property type="match status" value="1"/>
</dbReference>
<evidence type="ECO:0000313" key="3">
    <source>
        <dbReference type="Proteomes" id="UP001403385"/>
    </source>
</evidence>
<evidence type="ECO:0000256" key="1">
    <source>
        <dbReference type="SAM" id="SignalP"/>
    </source>
</evidence>
<feature type="signal peptide" evidence="1">
    <location>
        <begin position="1"/>
        <end position="24"/>
    </location>
</feature>
<gene>
    <name evidence="2" type="ORF">AAG747_05840</name>
</gene>
<evidence type="ECO:0000313" key="2">
    <source>
        <dbReference type="EMBL" id="MEN7547417.1"/>
    </source>
</evidence>
<dbReference type="SUPFAM" id="SSF56935">
    <property type="entry name" value="Porins"/>
    <property type="match status" value="1"/>
</dbReference>
<accession>A0AAW9S1E3</accession>
<organism evidence="2 3">
    <name type="scientific">Rapidithrix thailandica</name>
    <dbReference type="NCBI Taxonomy" id="413964"/>
    <lineage>
        <taxon>Bacteria</taxon>
        <taxon>Pseudomonadati</taxon>
        <taxon>Bacteroidota</taxon>
        <taxon>Cytophagia</taxon>
        <taxon>Cytophagales</taxon>
        <taxon>Flammeovirgaceae</taxon>
        <taxon>Rapidithrix</taxon>
    </lineage>
</organism>
<dbReference type="EMBL" id="JBDKWZ010000003">
    <property type="protein sequence ID" value="MEN7547417.1"/>
    <property type="molecule type" value="Genomic_DNA"/>
</dbReference>
<proteinExistence type="predicted"/>
<dbReference type="RefSeq" id="WP_346820205.1">
    <property type="nucleotide sequence ID" value="NZ_JBDKWZ010000003.1"/>
</dbReference>
<protein>
    <submittedName>
        <fullName evidence="2">Porin</fullName>
    </submittedName>
</protein>